<dbReference type="EMBL" id="JAIWYP010000001">
    <property type="protein sequence ID" value="KAH3876804.1"/>
    <property type="molecule type" value="Genomic_DNA"/>
</dbReference>
<dbReference type="AlphaFoldDB" id="A0A9D4MJF2"/>
<feature type="region of interest" description="Disordered" evidence="1">
    <location>
        <begin position="112"/>
        <end position="147"/>
    </location>
</feature>
<name>A0A9D4MJF2_DREPO</name>
<dbReference type="Proteomes" id="UP000828390">
    <property type="component" value="Unassembled WGS sequence"/>
</dbReference>
<comment type="caution">
    <text evidence="2">The sequence shown here is derived from an EMBL/GenBank/DDBJ whole genome shotgun (WGS) entry which is preliminary data.</text>
</comment>
<feature type="compositionally biased region" description="Low complexity" evidence="1">
    <location>
        <begin position="119"/>
        <end position="128"/>
    </location>
</feature>
<evidence type="ECO:0000313" key="2">
    <source>
        <dbReference type="EMBL" id="KAH3876804.1"/>
    </source>
</evidence>
<accession>A0A9D4MJF2</accession>
<sequence>MELCREEHGPVSKTSVPLCEMRSKRQEMLSARGLSADSEKEKQIKRVSFRKHFHTERSRSDRISRVRIQNRTASFTKSSSNTISDSSEHRFEARLQSHNIVNFIESLLQRDTERHHGSHGASSSLLSAQKSHARRSPNAQSGIDKRSIIEEAGKASIRHTRNEVNLSVIILTKDRRQL</sequence>
<gene>
    <name evidence="2" type="ORF">DPMN_000654</name>
</gene>
<evidence type="ECO:0000256" key="1">
    <source>
        <dbReference type="SAM" id="MobiDB-lite"/>
    </source>
</evidence>
<evidence type="ECO:0000313" key="3">
    <source>
        <dbReference type="Proteomes" id="UP000828390"/>
    </source>
</evidence>
<reference evidence="2" key="2">
    <citation type="submission" date="2020-11" db="EMBL/GenBank/DDBJ databases">
        <authorList>
            <person name="McCartney M.A."/>
            <person name="Auch B."/>
            <person name="Kono T."/>
            <person name="Mallez S."/>
            <person name="Becker A."/>
            <person name="Gohl D.M."/>
            <person name="Silverstein K.A.T."/>
            <person name="Koren S."/>
            <person name="Bechman K.B."/>
            <person name="Herman A."/>
            <person name="Abrahante J.E."/>
            <person name="Garbe J."/>
        </authorList>
    </citation>
    <scope>NUCLEOTIDE SEQUENCE</scope>
    <source>
        <strain evidence="2">Duluth1</strain>
        <tissue evidence="2">Whole animal</tissue>
    </source>
</reference>
<organism evidence="2 3">
    <name type="scientific">Dreissena polymorpha</name>
    <name type="common">Zebra mussel</name>
    <name type="synonym">Mytilus polymorpha</name>
    <dbReference type="NCBI Taxonomy" id="45954"/>
    <lineage>
        <taxon>Eukaryota</taxon>
        <taxon>Metazoa</taxon>
        <taxon>Spiralia</taxon>
        <taxon>Lophotrochozoa</taxon>
        <taxon>Mollusca</taxon>
        <taxon>Bivalvia</taxon>
        <taxon>Autobranchia</taxon>
        <taxon>Heteroconchia</taxon>
        <taxon>Euheterodonta</taxon>
        <taxon>Imparidentia</taxon>
        <taxon>Neoheterodontei</taxon>
        <taxon>Myida</taxon>
        <taxon>Dreissenoidea</taxon>
        <taxon>Dreissenidae</taxon>
        <taxon>Dreissena</taxon>
    </lineage>
</organism>
<protein>
    <submittedName>
        <fullName evidence="2">Uncharacterized protein</fullName>
    </submittedName>
</protein>
<keyword evidence="3" id="KW-1185">Reference proteome</keyword>
<proteinExistence type="predicted"/>
<reference evidence="2" key="1">
    <citation type="journal article" date="2019" name="bioRxiv">
        <title>The Genome of the Zebra Mussel, Dreissena polymorpha: A Resource for Invasive Species Research.</title>
        <authorList>
            <person name="McCartney M.A."/>
            <person name="Auch B."/>
            <person name="Kono T."/>
            <person name="Mallez S."/>
            <person name="Zhang Y."/>
            <person name="Obille A."/>
            <person name="Becker A."/>
            <person name="Abrahante J.E."/>
            <person name="Garbe J."/>
            <person name="Badalamenti J.P."/>
            <person name="Herman A."/>
            <person name="Mangelson H."/>
            <person name="Liachko I."/>
            <person name="Sullivan S."/>
            <person name="Sone E.D."/>
            <person name="Koren S."/>
            <person name="Silverstein K.A.T."/>
            <person name="Beckman K.B."/>
            <person name="Gohl D.M."/>
        </authorList>
    </citation>
    <scope>NUCLEOTIDE SEQUENCE</scope>
    <source>
        <strain evidence="2">Duluth1</strain>
        <tissue evidence="2">Whole animal</tissue>
    </source>
</reference>